<feature type="transmembrane region" description="Helical" evidence="1">
    <location>
        <begin position="94"/>
        <end position="114"/>
    </location>
</feature>
<protein>
    <submittedName>
        <fullName evidence="2">Transmembrane protein, putative</fullName>
    </submittedName>
</protein>
<proteinExistence type="predicted"/>
<feature type="transmembrane region" description="Helical" evidence="1">
    <location>
        <begin position="120"/>
        <end position="140"/>
    </location>
</feature>
<feature type="transmembrane region" description="Helical" evidence="1">
    <location>
        <begin position="64"/>
        <end position="87"/>
    </location>
</feature>
<dbReference type="RefSeq" id="XP_012654388.1">
    <property type="nucleotide sequence ID" value="XM_012798934.1"/>
</dbReference>
<evidence type="ECO:0000313" key="2">
    <source>
        <dbReference type="EMBL" id="EWS73079.1"/>
    </source>
</evidence>
<dbReference type="InParanoid" id="W7XI80"/>
<organism evidence="2 3">
    <name type="scientific">Tetrahymena thermophila (strain SB210)</name>
    <dbReference type="NCBI Taxonomy" id="312017"/>
    <lineage>
        <taxon>Eukaryota</taxon>
        <taxon>Sar</taxon>
        <taxon>Alveolata</taxon>
        <taxon>Ciliophora</taxon>
        <taxon>Intramacronucleata</taxon>
        <taxon>Oligohymenophorea</taxon>
        <taxon>Hymenostomatida</taxon>
        <taxon>Tetrahymenina</taxon>
        <taxon>Tetrahymenidae</taxon>
        <taxon>Tetrahymena</taxon>
    </lineage>
</organism>
<dbReference type="KEGG" id="tet:TTHERM_000316721"/>
<dbReference type="EMBL" id="GG662605">
    <property type="protein sequence ID" value="EWS73079.1"/>
    <property type="molecule type" value="Genomic_DNA"/>
</dbReference>
<keyword evidence="1" id="KW-0472">Membrane</keyword>
<sequence>MSHKQLKMIHTFKHISDIIFFLTIKALKKQHLRNKISIKNGILKKVYLTKNQFWHDVGAQISQVFSICLSLFILFLIYCLFLFFVYFQLFICSLIFLYLFIYLSYFQFFFYFVFILFEVIFFFILFLFQLFSSVSLAVLSSRIEFPKEIRLYGSLPDSHKIRFQEDSIF</sequence>
<evidence type="ECO:0000256" key="1">
    <source>
        <dbReference type="SAM" id="Phobius"/>
    </source>
</evidence>
<keyword evidence="1" id="KW-1133">Transmembrane helix</keyword>
<reference evidence="3" key="1">
    <citation type="journal article" date="2006" name="PLoS Biol.">
        <title>Macronuclear genome sequence of the ciliate Tetrahymena thermophila, a model eukaryote.</title>
        <authorList>
            <person name="Eisen J.A."/>
            <person name="Coyne R.S."/>
            <person name="Wu M."/>
            <person name="Wu D."/>
            <person name="Thiagarajan M."/>
            <person name="Wortman J.R."/>
            <person name="Badger J.H."/>
            <person name="Ren Q."/>
            <person name="Amedeo P."/>
            <person name="Jones K.M."/>
            <person name="Tallon L.J."/>
            <person name="Delcher A.L."/>
            <person name="Salzberg S.L."/>
            <person name="Silva J.C."/>
            <person name="Haas B.J."/>
            <person name="Majoros W.H."/>
            <person name="Farzad M."/>
            <person name="Carlton J.M."/>
            <person name="Smith R.K. Jr."/>
            <person name="Garg J."/>
            <person name="Pearlman R.E."/>
            <person name="Karrer K.M."/>
            <person name="Sun L."/>
            <person name="Manning G."/>
            <person name="Elde N.C."/>
            <person name="Turkewitz A.P."/>
            <person name="Asai D.J."/>
            <person name="Wilkes D.E."/>
            <person name="Wang Y."/>
            <person name="Cai H."/>
            <person name="Collins K."/>
            <person name="Stewart B.A."/>
            <person name="Lee S.R."/>
            <person name="Wilamowska K."/>
            <person name="Weinberg Z."/>
            <person name="Ruzzo W.L."/>
            <person name="Wloga D."/>
            <person name="Gaertig J."/>
            <person name="Frankel J."/>
            <person name="Tsao C.-C."/>
            <person name="Gorovsky M.A."/>
            <person name="Keeling P.J."/>
            <person name="Waller R.F."/>
            <person name="Patron N.J."/>
            <person name="Cherry J.M."/>
            <person name="Stover N.A."/>
            <person name="Krieger C.J."/>
            <person name="del Toro C."/>
            <person name="Ryder H.F."/>
            <person name="Williamson S.C."/>
            <person name="Barbeau R.A."/>
            <person name="Hamilton E.P."/>
            <person name="Orias E."/>
        </authorList>
    </citation>
    <scope>NUCLEOTIDE SEQUENCE [LARGE SCALE GENOMIC DNA]</scope>
    <source>
        <strain evidence="3">SB210</strain>
    </source>
</reference>
<evidence type="ECO:0000313" key="3">
    <source>
        <dbReference type="Proteomes" id="UP000009168"/>
    </source>
</evidence>
<keyword evidence="1 2" id="KW-0812">Transmembrane</keyword>
<gene>
    <name evidence="2" type="ORF">TTHERM_000316721</name>
</gene>
<name>W7XI80_TETTS</name>
<accession>W7XI80</accession>
<keyword evidence="3" id="KW-1185">Reference proteome</keyword>
<dbReference type="AlphaFoldDB" id="W7XI80"/>
<dbReference type="GeneID" id="24438409"/>
<dbReference type="Proteomes" id="UP000009168">
    <property type="component" value="Unassembled WGS sequence"/>
</dbReference>